<dbReference type="AlphaFoldDB" id="A0A0C1IHY6"/>
<dbReference type="EMBL" id="JSVC01000057">
    <property type="protein sequence ID" value="KIC90089.1"/>
    <property type="molecule type" value="Genomic_DNA"/>
</dbReference>
<protein>
    <submittedName>
        <fullName evidence="1">Uncharacterized protein</fullName>
    </submittedName>
</protein>
<dbReference type="RefSeq" id="WP_039144774.1">
    <property type="nucleotide sequence ID" value="NZ_JSVC01000057.1"/>
</dbReference>
<sequence length="130" mass="15271">MNLSRAEQHFVSRFIIKNKQERYLHLLNDNRTRIKFIEKLYHFNDFNWNLLREIPGSENEEEAIRLKLKSYKTISNCRVISSDPKFDGKSMSIEEAINNVVGIEASILIFGDGDVIYYEGEAPNRRFISI</sequence>
<gene>
    <name evidence="1" type="ORF">OI18_23400</name>
</gene>
<accession>A0A0C1IHY6</accession>
<dbReference type="Proteomes" id="UP000031408">
    <property type="component" value="Unassembled WGS sequence"/>
</dbReference>
<name>A0A0C1IHY6_9BACT</name>
<organism evidence="1 2">
    <name type="scientific">Flavihumibacter solisilvae</name>
    <dbReference type="NCBI Taxonomy" id="1349421"/>
    <lineage>
        <taxon>Bacteria</taxon>
        <taxon>Pseudomonadati</taxon>
        <taxon>Bacteroidota</taxon>
        <taxon>Chitinophagia</taxon>
        <taxon>Chitinophagales</taxon>
        <taxon>Chitinophagaceae</taxon>
        <taxon>Flavihumibacter</taxon>
    </lineage>
</organism>
<dbReference type="OrthoDB" id="669913at2"/>
<keyword evidence="2" id="KW-1185">Reference proteome</keyword>
<evidence type="ECO:0000313" key="1">
    <source>
        <dbReference type="EMBL" id="KIC90089.1"/>
    </source>
</evidence>
<proteinExistence type="predicted"/>
<evidence type="ECO:0000313" key="2">
    <source>
        <dbReference type="Proteomes" id="UP000031408"/>
    </source>
</evidence>
<reference evidence="1 2" key="1">
    <citation type="submission" date="2014-11" db="EMBL/GenBank/DDBJ databases">
        <title>Genome sequence of Flavihumibacter solisilvae 3-3.</title>
        <authorList>
            <person name="Zhou G."/>
            <person name="Li M."/>
            <person name="Wang G."/>
        </authorList>
    </citation>
    <scope>NUCLEOTIDE SEQUENCE [LARGE SCALE GENOMIC DNA]</scope>
    <source>
        <strain evidence="1 2">3-3</strain>
    </source>
</reference>
<comment type="caution">
    <text evidence="1">The sequence shown here is derived from an EMBL/GenBank/DDBJ whole genome shotgun (WGS) entry which is preliminary data.</text>
</comment>